<evidence type="ECO:0000256" key="2">
    <source>
        <dbReference type="SAM" id="Phobius"/>
    </source>
</evidence>
<keyword evidence="2" id="KW-0472">Membrane</keyword>
<dbReference type="CDD" id="cd05829">
    <property type="entry name" value="Sortase_F"/>
    <property type="match status" value="1"/>
</dbReference>
<dbReference type="InterPro" id="IPR005754">
    <property type="entry name" value="Sortase"/>
</dbReference>
<protein>
    <submittedName>
        <fullName evidence="3">Class F sortase</fullName>
    </submittedName>
</protein>
<keyword evidence="4" id="KW-1185">Reference proteome</keyword>
<evidence type="ECO:0000256" key="1">
    <source>
        <dbReference type="ARBA" id="ARBA00022801"/>
    </source>
</evidence>
<dbReference type="EMBL" id="SFCC01000024">
    <property type="protein sequence ID" value="RZQ59444.1"/>
    <property type="molecule type" value="Genomic_DNA"/>
</dbReference>
<evidence type="ECO:0000313" key="4">
    <source>
        <dbReference type="Proteomes" id="UP000292003"/>
    </source>
</evidence>
<dbReference type="InterPro" id="IPR023365">
    <property type="entry name" value="Sortase_dom-sf"/>
</dbReference>
<accession>A0A4Q7J0I3</accession>
<keyword evidence="2" id="KW-1133">Transmembrane helix</keyword>
<sequence>MADMPRKRGDSGRLLVTAGAVIAGCVVTAVVAALVFAPGRDQSPGSATAEAGQAVPVARAMTSSPPSGLRIPAIDLVTEDLVELGRTPRGVMEVPADARHAGWYATGPAPGEAGTAVIAGYVVHGYAKGVFARLHELRPGAEVVVHRQDGKQARFAVDRVETYPRDAVPEGELTGSTTGGPELRLVTCNGDYDPSSATQQYAVVVSAHLLP</sequence>
<dbReference type="Gene3D" id="2.40.260.10">
    <property type="entry name" value="Sortase"/>
    <property type="match status" value="1"/>
</dbReference>
<dbReference type="Pfam" id="PF04203">
    <property type="entry name" value="Sortase"/>
    <property type="match status" value="1"/>
</dbReference>
<reference evidence="3 4" key="1">
    <citation type="submission" date="2019-02" db="EMBL/GenBank/DDBJ databases">
        <title>Draft genome sequence of Amycolatopsis sp. 8-3EHSu isolated from roots of Suaeda maritima.</title>
        <authorList>
            <person name="Duangmal K."/>
            <person name="Chantavorakit T."/>
        </authorList>
    </citation>
    <scope>NUCLEOTIDE SEQUENCE [LARGE SCALE GENOMIC DNA]</scope>
    <source>
        <strain evidence="3 4">8-3EHSu</strain>
    </source>
</reference>
<dbReference type="SUPFAM" id="SSF63817">
    <property type="entry name" value="Sortase"/>
    <property type="match status" value="1"/>
</dbReference>
<dbReference type="AlphaFoldDB" id="A0A4Q7J0I3"/>
<evidence type="ECO:0000313" key="3">
    <source>
        <dbReference type="EMBL" id="RZQ59444.1"/>
    </source>
</evidence>
<organism evidence="3 4">
    <name type="scientific">Amycolatopsis suaedae</name>
    <dbReference type="NCBI Taxonomy" id="2510978"/>
    <lineage>
        <taxon>Bacteria</taxon>
        <taxon>Bacillati</taxon>
        <taxon>Actinomycetota</taxon>
        <taxon>Actinomycetes</taxon>
        <taxon>Pseudonocardiales</taxon>
        <taxon>Pseudonocardiaceae</taxon>
        <taxon>Amycolatopsis</taxon>
    </lineage>
</organism>
<keyword evidence="2" id="KW-0812">Transmembrane</keyword>
<dbReference type="GO" id="GO:0016787">
    <property type="term" value="F:hydrolase activity"/>
    <property type="evidence" value="ECO:0007669"/>
    <property type="project" value="UniProtKB-KW"/>
</dbReference>
<gene>
    <name evidence="3" type="ORF">EWH70_33995</name>
</gene>
<comment type="caution">
    <text evidence="3">The sequence shown here is derived from an EMBL/GenBank/DDBJ whole genome shotgun (WGS) entry which is preliminary data.</text>
</comment>
<proteinExistence type="predicted"/>
<dbReference type="OrthoDB" id="525039at2"/>
<dbReference type="Proteomes" id="UP000292003">
    <property type="component" value="Unassembled WGS sequence"/>
</dbReference>
<dbReference type="PROSITE" id="PS51257">
    <property type="entry name" value="PROKAR_LIPOPROTEIN"/>
    <property type="match status" value="1"/>
</dbReference>
<keyword evidence="1" id="KW-0378">Hydrolase</keyword>
<name>A0A4Q7J0I3_9PSEU</name>
<feature type="transmembrane region" description="Helical" evidence="2">
    <location>
        <begin position="12"/>
        <end position="37"/>
    </location>
</feature>
<dbReference type="InterPro" id="IPR042001">
    <property type="entry name" value="Sortase_F"/>
</dbReference>